<evidence type="ECO:0000313" key="2">
    <source>
        <dbReference type="EMBL" id="GIX69394.1"/>
    </source>
</evidence>
<protein>
    <submittedName>
        <fullName evidence="2">Uncharacterized protein</fullName>
    </submittedName>
</protein>
<dbReference type="Proteomes" id="UP001054945">
    <property type="component" value="Unassembled WGS sequence"/>
</dbReference>
<dbReference type="EMBL" id="BPLR01019583">
    <property type="protein sequence ID" value="GIX69394.1"/>
    <property type="molecule type" value="Genomic_DNA"/>
</dbReference>
<gene>
    <name evidence="2" type="ORF">CEXT_684761</name>
</gene>
<feature type="transmembrane region" description="Helical" evidence="1">
    <location>
        <begin position="42"/>
        <end position="61"/>
    </location>
</feature>
<keyword evidence="3" id="KW-1185">Reference proteome</keyword>
<keyword evidence="1" id="KW-0812">Transmembrane</keyword>
<evidence type="ECO:0000256" key="1">
    <source>
        <dbReference type="SAM" id="Phobius"/>
    </source>
</evidence>
<organism evidence="2 3">
    <name type="scientific">Caerostris extrusa</name>
    <name type="common">Bark spider</name>
    <name type="synonym">Caerostris bankana</name>
    <dbReference type="NCBI Taxonomy" id="172846"/>
    <lineage>
        <taxon>Eukaryota</taxon>
        <taxon>Metazoa</taxon>
        <taxon>Ecdysozoa</taxon>
        <taxon>Arthropoda</taxon>
        <taxon>Chelicerata</taxon>
        <taxon>Arachnida</taxon>
        <taxon>Araneae</taxon>
        <taxon>Araneomorphae</taxon>
        <taxon>Entelegynae</taxon>
        <taxon>Araneoidea</taxon>
        <taxon>Araneidae</taxon>
        <taxon>Caerostris</taxon>
    </lineage>
</organism>
<keyword evidence="1" id="KW-1133">Transmembrane helix</keyword>
<reference evidence="2 3" key="1">
    <citation type="submission" date="2021-06" db="EMBL/GenBank/DDBJ databases">
        <title>Caerostris extrusa draft genome.</title>
        <authorList>
            <person name="Kono N."/>
            <person name="Arakawa K."/>
        </authorList>
    </citation>
    <scope>NUCLEOTIDE SEQUENCE [LARGE SCALE GENOMIC DNA]</scope>
</reference>
<evidence type="ECO:0000313" key="3">
    <source>
        <dbReference type="Proteomes" id="UP001054945"/>
    </source>
</evidence>
<dbReference type="AlphaFoldDB" id="A0AAV4MBJ4"/>
<accession>A0AAV4MBJ4</accession>
<keyword evidence="1" id="KW-0472">Membrane</keyword>
<sequence>MQQRKDNYSNLENSKKLESALWEEFDDVREEPSYIRFELNNWYWYCAVVKFNFLWNYFIFFDDRVCAKLSNSAGFKQSNFVD</sequence>
<name>A0AAV4MBJ4_CAEEX</name>
<comment type="caution">
    <text evidence="2">The sequence shown here is derived from an EMBL/GenBank/DDBJ whole genome shotgun (WGS) entry which is preliminary data.</text>
</comment>
<proteinExistence type="predicted"/>